<dbReference type="HOGENOM" id="CLU_3190138_0_0_6"/>
<dbReference type="STRING" id="40754.THII_1665"/>
<proteinExistence type="predicted"/>
<dbReference type="Proteomes" id="UP000031623">
    <property type="component" value="Chromosome"/>
</dbReference>
<reference evidence="1 2" key="1">
    <citation type="journal article" date="2014" name="ISME J.">
        <title>Ecophysiology of Thioploca ingrica as revealed by the complete genome sequence supplemented with proteomic evidence.</title>
        <authorList>
            <person name="Kojima H."/>
            <person name="Ogura Y."/>
            <person name="Yamamoto N."/>
            <person name="Togashi T."/>
            <person name="Mori H."/>
            <person name="Watanabe T."/>
            <person name="Nemoto F."/>
            <person name="Kurokawa K."/>
            <person name="Hayashi T."/>
            <person name="Fukui M."/>
        </authorList>
    </citation>
    <scope>NUCLEOTIDE SEQUENCE [LARGE SCALE GENOMIC DNA]</scope>
</reference>
<protein>
    <submittedName>
        <fullName evidence="1">Uncharacterized protein</fullName>
    </submittedName>
</protein>
<evidence type="ECO:0000313" key="1">
    <source>
        <dbReference type="EMBL" id="BAP55962.1"/>
    </source>
</evidence>
<keyword evidence="2" id="KW-1185">Reference proteome</keyword>
<evidence type="ECO:0000313" key="2">
    <source>
        <dbReference type="Proteomes" id="UP000031623"/>
    </source>
</evidence>
<name>A0A090AK20_9GAMM</name>
<sequence>MVVLRRENPRLTQPTWLWWGTERLAQEQPRANRWAEQLKALGVEPQ</sequence>
<dbReference type="AlphaFoldDB" id="A0A090AK20"/>
<dbReference type="KEGG" id="tig:THII_1665"/>
<gene>
    <name evidence="1" type="ORF">THII_1665</name>
</gene>
<dbReference type="EMBL" id="AP014633">
    <property type="protein sequence ID" value="BAP55962.1"/>
    <property type="molecule type" value="Genomic_DNA"/>
</dbReference>
<organism evidence="1 2">
    <name type="scientific">Thioploca ingrica</name>
    <dbReference type="NCBI Taxonomy" id="40754"/>
    <lineage>
        <taxon>Bacteria</taxon>
        <taxon>Pseudomonadati</taxon>
        <taxon>Pseudomonadota</taxon>
        <taxon>Gammaproteobacteria</taxon>
        <taxon>Thiotrichales</taxon>
        <taxon>Thiotrichaceae</taxon>
        <taxon>Thioploca</taxon>
    </lineage>
</organism>
<accession>A0A090AK20</accession>